<gene>
    <name evidence="1" type="ORF">NTE_01896</name>
</gene>
<dbReference type="AlphaFoldDB" id="A0A075MS64"/>
<accession>A0A075MS64</accession>
<dbReference type="EMBL" id="CP007174">
    <property type="protein sequence ID" value="AIF83955.1"/>
    <property type="molecule type" value="Genomic_DNA"/>
</dbReference>
<reference evidence="1 2" key="1">
    <citation type="journal article" date="2014" name="PLoS ONE">
        <title>Genome Sequence of Candidatus Nitrososphaera evergladensis from Group I.1b Enriched from Everglades Soil Reveals Novel Genomic Features of the Ammonia-Oxidizing Archaea.</title>
        <authorList>
            <person name="Zhalnina K.V."/>
            <person name="Dias R."/>
            <person name="Leonard M.T."/>
            <person name="Dorr de Quadros P."/>
            <person name="Camargo F.A."/>
            <person name="Drew J.C."/>
            <person name="Farmerie W.G."/>
            <person name="Daroub S.H."/>
            <person name="Triplett E.W."/>
        </authorList>
    </citation>
    <scope>NUCLEOTIDE SEQUENCE [LARGE SCALE GENOMIC DNA]</scope>
    <source>
        <strain evidence="1 2">SR1</strain>
    </source>
</reference>
<protein>
    <submittedName>
        <fullName evidence="1">TIGR00266 family protein</fullName>
    </submittedName>
</protein>
<evidence type="ECO:0000313" key="2">
    <source>
        <dbReference type="Proteomes" id="UP000028194"/>
    </source>
</evidence>
<dbReference type="Pfam" id="PF01987">
    <property type="entry name" value="AIM24"/>
    <property type="match status" value="1"/>
</dbReference>
<dbReference type="KEGG" id="nev:NTE_01896"/>
<dbReference type="STRING" id="1459636.NTE_01896"/>
<dbReference type="PANTHER" id="PTHR43657:SF1">
    <property type="entry name" value="ALTERED INHERITANCE OF MITOCHONDRIA PROTEIN 24, MITOCHONDRIAL"/>
    <property type="match status" value="1"/>
</dbReference>
<dbReference type="Gene3D" id="3.60.160.10">
    <property type="entry name" value="Mitochondrial biogenesis AIM24"/>
    <property type="match status" value="1"/>
</dbReference>
<keyword evidence="2" id="KW-1185">Reference proteome</keyword>
<dbReference type="PANTHER" id="PTHR43657">
    <property type="entry name" value="TRYPTOPHAN RNA-BINDING ATTENUATOR PROTEIN-LIKE PROTEIN"/>
    <property type="match status" value="1"/>
</dbReference>
<proteinExistence type="predicted"/>
<dbReference type="GeneID" id="41597646"/>
<dbReference type="InterPro" id="IPR036983">
    <property type="entry name" value="AIM24_sf"/>
</dbReference>
<dbReference type="HOGENOM" id="CLU_040551_4_1_2"/>
<dbReference type="RefSeq" id="WP_148700625.1">
    <property type="nucleotide sequence ID" value="NZ_CP007174.1"/>
</dbReference>
<organism evidence="1 2">
    <name type="scientific">Candidatus Nitrososphaera evergladensis SR1</name>
    <dbReference type="NCBI Taxonomy" id="1459636"/>
    <lineage>
        <taxon>Archaea</taxon>
        <taxon>Nitrososphaerota</taxon>
        <taxon>Nitrososphaeria</taxon>
        <taxon>Nitrososphaerales</taxon>
        <taxon>Nitrososphaeraceae</taxon>
        <taxon>Nitrososphaera</taxon>
    </lineage>
</organism>
<sequence>MQFGIVKAPMALLEVQMAAGEKITAESGAMVYMKGDIEIKTRTREGGFLKKLKVTALGGESFFVNDFVAKSDGCSIGLTGPPIGDIVQLLVKPGSGFIVQSGSYVASTAGVLLDTQWQGFTKGLFGSEFFMLKATGEGYLFANAYGGIIQKDLLPGERMTVDNYHLVALGEQVHYNVIQVGGMKTTILGGEGLATECTGPGPVLFQTKNLRELIDILGINQRAETTSNNTGVSFGGFRIG</sequence>
<evidence type="ECO:0000313" key="1">
    <source>
        <dbReference type="EMBL" id="AIF83955.1"/>
    </source>
</evidence>
<dbReference type="OrthoDB" id="7592at2157"/>
<dbReference type="Proteomes" id="UP000028194">
    <property type="component" value="Chromosome"/>
</dbReference>
<dbReference type="SUPFAM" id="SSF51219">
    <property type="entry name" value="TRAP-like"/>
    <property type="match status" value="1"/>
</dbReference>
<dbReference type="InterPro" id="IPR016031">
    <property type="entry name" value="Trp_RNA-bd_attenuator-like_dom"/>
</dbReference>
<dbReference type="NCBIfam" id="TIGR00266">
    <property type="entry name" value="TIGR00266 family protein"/>
    <property type="match status" value="1"/>
</dbReference>
<dbReference type="InterPro" id="IPR002838">
    <property type="entry name" value="AIM24"/>
</dbReference>
<dbReference type="eggNOG" id="arCOG01907">
    <property type="taxonomic scope" value="Archaea"/>
</dbReference>
<name>A0A075MS64_9ARCH</name>